<feature type="domain" description="SURP motif" evidence="7">
    <location>
        <begin position="49"/>
        <end position="91"/>
    </location>
</feature>
<dbReference type="AlphaFoldDB" id="A0A8S2ZWM9"/>
<accession>A0A8S2ZWM9</accession>
<dbReference type="GO" id="GO:0071004">
    <property type="term" value="C:U2-type prespliceosome"/>
    <property type="evidence" value="ECO:0007669"/>
    <property type="project" value="TreeGrafter"/>
</dbReference>
<evidence type="ECO:0000259" key="7">
    <source>
        <dbReference type="PROSITE" id="PS50128"/>
    </source>
</evidence>
<organism evidence="8 9">
    <name type="scientific">Rotaria magnacalcarata</name>
    <dbReference type="NCBI Taxonomy" id="392030"/>
    <lineage>
        <taxon>Eukaryota</taxon>
        <taxon>Metazoa</taxon>
        <taxon>Spiralia</taxon>
        <taxon>Gnathifera</taxon>
        <taxon>Rotifera</taxon>
        <taxon>Eurotatoria</taxon>
        <taxon>Bdelloidea</taxon>
        <taxon>Philodinida</taxon>
        <taxon>Philodinidae</taxon>
        <taxon>Rotaria</taxon>
    </lineage>
</organism>
<dbReference type="PANTHER" id="PTHR15316">
    <property type="entry name" value="SPLICEOSOME ASSOCIATED PROTEIN 114/SWAP SPLICING FACTOR-RELATED"/>
    <property type="match status" value="1"/>
</dbReference>
<evidence type="ECO:0000256" key="3">
    <source>
        <dbReference type="ARBA" id="ARBA00022728"/>
    </source>
</evidence>
<dbReference type="InterPro" id="IPR045146">
    <property type="entry name" value="SF3A1"/>
</dbReference>
<dbReference type="GO" id="GO:0045292">
    <property type="term" value="P:mRNA cis splicing, via spliceosome"/>
    <property type="evidence" value="ECO:0007669"/>
    <property type="project" value="InterPro"/>
</dbReference>
<comment type="subcellular location">
    <subcellularLocation>
        <location evidence="1">Nucleus</location>
    </subcellularLocation>
</comment>
<dbReference type="Pfam" id="PF01805">
    <property type="entry name" value="Surp"/>
    <property type="match status" value="2"/>
</dbReference>
<evidence type="ECO:0000256" key="5">
    <source>
        <dbReference type="ARBA" id="ARBA00023187"/>
    </source>
</evidence>
<protein>
    <recommendedName>
        <fullName evidence="7">SURP motif domain-containing protein</fullName>
    </recommendedName>
</protein>
<feature type="non-terminal residue" evidence="8">
    <location>
        <position position="1"/>
    </location>
</feature>
<dbReference type="Gene3D" id="1.10.10.790">
    <property type="entry name" value="Surp module"/>
    <property type="match status" value="2"/>
</dbReference>
<dbReference type="EMBL" id="CAJOBI010117459">
    <property type="protein sequence ID" value="CAF4661592.1"/>
    <property type="molecule type" value="Genomic_DNA"/>
</dbReference>
<dbReference type="SMART" id="SM00648">
    <property type="entry name" value="SWAP"/>
    <property type="match status" value="2"/>
</dbReference>
<dbReference type="Proteomes" id="UP000676336">
    <property type="component" value="Unassembled WGS sequence"/>
</dbReference>
<evidence type="ECO:0000256" key="2">
    <source>
        <dbReference type="ARBA" id="ARBA00022664"/>
    </source>
</evidence>
<feature type="domain" description="SURP motif" evidence="7">
    <location>
        <begin position="170"/>
        <end position="212"/>
    </location>
</feature>
<comment type="caution">
    <text evidence="8">The sequence shown here is derived from an EMBL/GenBank/DDBJ whole genome shotgun (WGS) entry which is preliminary data.</text>
</comment>
<keyword evidence="5" id="KW-0508">mRNA splicing</keyword>
<dbReference type="GO" id="GO:0000381">
    <property type="term" value="P:regulation of alternative mRNA splicing, via spliceosome"/>
    <property type="evidence" value="ECO:0007669"/>
    <property type="project" value="TreeGrafter"/>
</dbReference>
<evidence type="ECO:0000256" key="4">
    <source>
        <dbReference type="ARBA" id="ARBA00022737"/>
    </source>
</evidence>
<reference evidence="8" key="1">
    <citation type="submission" date="2021-02" db="EMBL/GenBank/DDBJ databases">
        <authorList>
            <person name="Nowell W R."/>
        </authorList>
    </citation>
    <scope>NUCLEOTIDE SEQUENCE</scope>
</reference>
<dbReference type="GO" id="GO:0003723">
    <property type="term" value="F:RNA binding"/>
    <property type="evidence" value="ECO:0007669"/>
    <property type="project" value="InterPro"/>
</dbReference>
<name>A0A8S2ZWM9_9BILA</name>
<dbReference type="SUPFAM" id="SSF109905">
    <property type="entry name" value="Surp module (SWAP domain)"/>
    <property type="match status" value="2"/>
</dbReference>
<keyword evidence="4" id="KW-0677">Repeat</keyword>
<sequence length="272" mass="30849">MPPVELTTNAGENAGNQPTTIVPVPAAFVPPSVKAKIGIIYPPPEVRNIVDKTASFVARNGPSFESKVKEAESNNAKFNFLNPHDPYHAYYLHKVKEFMEGKAAMPSTAEQQQQQTLALTPSIQTNANKVQTKAQSDISKFLEPIIIKDPPSEYEFMIEPPSISAYELDIVKLTAQFVARNGRQFLTSLMSKEARNPQFDFLKPAHGLFNYFTKLVEQYTKILIPSKELLTKLSVDIDNQQKIMDEVNYRVEWVKHQLRERAKEEEAVEKER</sequence>
<proteinExistence type="predicted"/>
<evidence type="ECO:0000256" key="6">
    <source>
        <dbReference type="ARBA" id="ARBA00023242"/>
    </source>
</evidence>
<evidence type="ECO:0000313" key="8">
    <source>
        <dbReference type="EMBL" id="CAF4661592.1"/>
    </source>
</evidence>
<dbReference type="GO" id="GO:0005686">
    <property type="term" value="C:U2 snRNP"/>
    <property type="evidence" value="ECO:0007669"/>
    <property type="project" value="TreeGrafter"/>
</dbReference>
<keyword evidence="2" id="KW-0507">mRNA processing</keyword>
<dbReference type="FunFam" id="1.10.10.790:FF:000002">
    <property type="entry name" value="Splicing factor 3A subunit 1"/>
    <property type="match status" value="1"/>
</dbReference>
<keyword evidence="6" id="KW-0539">Nucleus</keyword>
<evidence type="ECO:0000256" key="1">
    <source>
        <dbReference type="ARBA" id="ARBA00004123"/>
    </source>
</evidence>
<dbReference type="PANTHER" id="PTHR15316:SF1">
    <property type="entry name" value="SPLICING FACTOR 3A SUBUNIT 1"/>
    <property type="match status" value="1"/>
</dbReference>
<dbReference type="FunFam" id="1.10.10.790:FF:000001">
    <property type="entry name" value="Splicing factor 3a, subunit 1"/>
    <property type="match status" value="1"/>
</dbReference>
<dbReference type="PROSITE" id="PS50128">
    <property type="entry name" value="SURP"/>
    <property type="match status" value="2"/>
</dbReference>
<keyword evidence="3" id="KW-0747">Spliceosome</keyword>
<dbReference type="GO" id="GO:0071013">
    <property type="term" value="C:catalytic step 2 spliceosome"/>
    <property type="evidence" value="ECO:0007669"/>
    <property type="project" value="TreeGrafter"/>
</dbReference>
<dbReference type="InterPro" id="IPR000061">
    <property type="entry name" value="Surp"/>
</dbReference>
<evidence type="ECO:0000313" key="9">
    <source>
        <dbReference type="Proteomes" id="UP000676336"/>
    </source>
</evidence>
<dbReference type="InterPro" id="IPR035967">
    <property type="entry name" value="SWAP/Surp_sf"/>
</dbReference>
<gene>
    <name evidence="8" type="ORF">SMN809_LOCUS41522</name>
</gene>